<proteinExistence type="predicted"/>
<dbReference type="EMBL" id="CP096829">
    <property type="protein sequence ID" value="UPZ14893.1"/>
    <property type="molecule type" value="Genomic_DNA"/>
</dbReference>
<dbReference type="InterPro" id="IPR049713">
    <property type="entry name" value="Pr6Pr-like"/>
</dbReference>
<accession>A0ABY4LRJ4</accession>
<dbReference type="Proteomes" id="UP000829998">
    <property type="component" value="Chromosome"/>
</dbReference>
<feature type="transmembrane region" description="Helical" evidence="1">
    <location>
        <begin position="186"/>
        <end position="207"/>
    </location>
</feature>
<feature type="transmembrane region" description="Helical" evidence="1">
    <location>
        <begin position="82"/>
        <end position="103"/>
    </location>
</feature>
<evidence type="ECO:0000313" key="2">
    <source>
        <dbReference type="EMBL" id="UPZ14893.1"/>
    </source>
</evidence>
<name>A0ABY4LRJ4_9FLAO</name>
<evidence type="ECO:0000256" key="1">
    <source>
        <dbReference type="SAM" id="Phobius"/>
    </source>
</evidence>
<keyword evidence="1" id="KW-0812">Transmembrane</keyword>
<feature type="transmembrane region" description="Helical" evidence="1">
    <location>
        <begin position="46"/>
        <end position="70"/>
    </location>
</feature>
<protein>
    <submittedName>
        <fullName evidence="2">Pr6Pr family membrane protein</fullName>
    </submittedName>
</protein>
<organism evidence="2 3">
    <name type="scientific">Flavobacterium humidisoli</name>
    <dbReference type="NCBI Taxonomy" id="2937442"/>
    <lineage>
        <taxon>Bacteria</taxon>
        <taxon>Pseudomonadati</taxon>
        <taxon>Bacteroidota</taxon>
        <taxon>Flavobacteriia</taxon>
        <taxon>Flavobacteriales</taxon>
        <taxon>Flavobacteriaceae</taxon>
        <taxon>Flavobacterium</taxon>
    </lineage>
</organism>
<reference evidence="2 3" key="1">
    <citation type="submission" date="2022-04" db="EMBL/GenBank/DDBJ databases">
        <authorList>
            <person name="Ra J.-S."/>
            <person name="Kim S.-B."/>
        </authorList>
    </citation>
    <scope>NUCLEOTIDE SEQUENCE [LARGE SCALE GENOMIC DNA]</scope>
    <source>
        <strain evidence="2 3">MMS21-Er5</strain>
    </source>
</reference>
<keyword evidence="1" id="KW-0472">Membrane</keyword>
<keyword evidence="1" id="KW-1133">Transmembrane helix</keyword>
<feature type="transmembrane region" description="Helical" evidence="1">
    <location>
        <begin position="148"/>
        <end position="166"/>
    </location>
</feature>
<gene>
    <name evidence="2" type="ORF">M0M44_19290</name>
</gene>
<dbReference type="NCBIfam" id="NF038065">
    <property type="entry name" value="Pr6Pr"/>
    <property type="match status" value="1"/>
</dbReference>
<feature type="transmembrane region" description="Helical" evidence="1">
    <location>
        <begin position="12"/>
        <end position="34"/>
    </location>
</feature>
<sequence>MEKENTTKIKGEILLGIIFALELYALPVQFYLLLKNPEFTFFSAAVRFFSFFTITTNTIVFICSALLLFGGRSRANAFFKKCSTITAITVYILIVGIVFNLLLRPILNLEGHHLIVSEIFHTVVPVLFLFFWLFFVSPEKISFKVISYWLIYPIIYIIYTLFHGLATEFYPYPFIDATQLGFEIAIINGFFVLLSFVILSIILISIFRIKTKSYT</sequence>
<feature type="transmembrane region" description="Helical" evidence="1">
    <location>
        <begin position="115"/>
        <end position="136"/>
    </location>
</feature>
<dbReference type="RefSeq" id="WP_248727161.1">
    <property type="nucleotide sequence ID" value="NZ_CP096829.1"/>
</dbReference>
<keyword evidence="3" id="KW-1185">Reference proteome</keyword>
<evidence type="ECO:0000313" key="3">
    <source>
        <dbReference type="Proteomes" id="UP000829998"/>
    </source>
</evidence>